<sequence length="103" mass="12172">MKHVTDIIRWMAPEKLRDSTYSTDSTINHVPYTFEVFSFGMKLWELVFEKIPYEKWDVLAGNHEIIAWEKAPPDVQKFQRDFAKIIVCLTGRPSNSRISSKYF</sequence>
<dbReference type="Pfam" id="PF07714">
    <property type="entry name" value="PK_Tyr_Ser-Thr"/>
    <property type="match status" value="1"/>
</dbReference>
<evidence type="ECO:0000313" key="2">
    <source>
        <dbReference type="EMBL" id="RHZ46765.1"/>
    </source>
</evidence>
<dbReference type="GO" id="GO:0004672">
    <property type="term" value="F:protein kinase activity"/>
    <property type="evidence" value="ECO:0007669"/>
    <property type="project" value="InterPro"/>
</dbReference>
<name>A0A397G6Y1_9GLOM</name>
<organism evidence="2 3">
    <name type="scientific">Diversispora epigaea</name>
    <dbReference type="NCBI Taxonomy" id="1348612"/>
    <lineage>
        <taxon>Eukaryota</taxon>
        <taxon>Fungi</taxon>
        <taxon>Fungi incertae sedis</taxon>
        <taxon>Mucoromycota</taxon>
        <taxon>Glomeromycotina</taxon>
        <taxon>Glomeromycetes</taxon>
        <taxon>Diversisporales</taxon>
        <taxon>Diversisporaceae</taxon>
        <taxon>Diversispora</taxon>
    </lineage>
</organism>
<dbReference type="STRING" id="1348612.A0A397G6Y1"/>
<dbReference type="SUPFAM" id="SSF56112">
    <property type="entry name" value="Protein kinase-like (PK-like)"/>
    <property type="match status" value="1"/>
</dbReference>
<dbReference type="InterPro" id="IPR001245">
    <property type="entry name" value="Ser-Thr/Tyr_kinase_cat_dom"/>
</dbReference>
<dbReference type="Gene3D" id="1.10.510.10">
    <property type="entry name" value="Transferase(Phosphotransferase) domain 1"/>
    <property type="match status" value="1"/>
</dbReference>
<comment type="caution">
    <text evidence="2">The sequence shown here is derived from an EMBL/GenBank/DDBJ whole genome shotgun (WGS) entry which is preliminary data.</text>
</comment>
<gene>
    <name evidence="2" type="ORF">Glove_606g77</name>
</gene>
<protein>
    <recommendedName>
        <fullName evidence="1">Serine-threonine/tyrosine-protein kinase catalytic domain-containing protein</fullName>
    </recommendedName>
</protein>
<feature type="domain" description="Serine-threonine/tyrosine-protein kinase catalytic" evidence="1">
    <location>
        <begin position="8"/>
        <end position="87"/>
    </location>
</feature>
<dbReference type="Proteomes" id="UP000266861">
    <property type="component" value="Unassembled WGS sequence"/>
</dbReference>
<dbReference type="EMBL" id="PQFF01000504">
    <property type="protein sequence ID" value="RHZ46765.1"/>
    <property type="molecule type" value="Genomic_DNA"/>
</dbReference>
<dbReference type="OrthoDB" id="2439369at2759"/>
<keyword evidence="3" id="KW-1185">Reference proteome</keyword>
<reference evidence="2 3" key="1">
    <citation type="submission" date="2018-08" db="EMBL/GenBank/DDBJ databases">
        <title>Genome and evolution of the arbuscular mycorrhizal fungus Diversispora epigaea (formerly Glomus versiforme) and its bacterial endosymbionts.</title>
        <authorList>
            <person name="Sun X."/>
            <person name="Fei Z."/>
            <person name="Harrison M."/>
        </authorList>
    </citation>
    <scope>NUCLEOTIDE SEQUENCE [LARGE SCALE GENOMIC DNA]</scope>
    <source>
        <strain evidence="2 3">IT104</strain>
    </source>
</reference>
<dbReference type="InterPro" id="IPR011009">
    <property type="entry name" value="Kinase-like_dom_sf"/>
</dbReference>
<evidence type="ECO:0000313" key="3">
    <source>
        <dbReference type="Proteomes" id="UP000266861"/>
    </source>
</evidence>
<evidence type="ECO:0000259" key="1">
    <source>
        <dbReference type="Pfam" id="PF07714"/>
    </source>
</evidence>
<dbReference type="AlphaFoldDB" id="A0A397G6Y1"/>
<proteinExistence type="predicted"/>
<accession>A0A397G6Y1</accession>